<reference evidence="3" key="1">
    <citation type="submission" date="2017-07" db="EMBL/GenBank/DDBJ databases">
        <title>Brachybacterium sp. VR2415.</title>
        <authorList>
            <person name="Tak E.J."/>
            <person name="Bae J.-W."/>
        </authorList>
    </citation>
    <scope>NUCLEOTIDE SEQUENCE [LARGE SCALE GENOMIC DNA]</scope>
    <source>
        <strain evidence="3">VR2415</strain>
    </source>
</reference>
<sequence length="252" mass="26537">MISARSVSHWGMRLLLVMLALVLVAVIGVVAWAKIGVMAAEQAPLDAVQARPGVTVEEDATAIVVSPENPEASGTGLVFYPGAKVEPAAYVARLADLTAEHEITAVIVKPHLNLALLDRRDLDTFTSLAGEVQVWMVGGHSLGGVRACQLAEDADALVLFASYCANDLSSTQLPVLSLAGSEDGLSTPEKIDEARDLLPEDARLVEIQGAAHASFGDYGEQNGGGTARIGDREMTAQVTELIAEFAEPLPDR</sequence>
<evidence type="ECO:0000313" key="2">
    <source>
        <dbReference type="EMBL" id="ASK66135.1"/>
    </source>
</evidence>
<dbReference type="SUPFAM" id="SSF53474">
    <property type="entry name" value="alpha/beta-Hydrolases"/>
    <property type="match status" value="1"/>
</dbReference>
<evidence type="ECO:0000259" key="1">
    <source>
        <dbReference type="Pfam" id="PF12695"/>
    </source>
</evidence>
<gene>
    <name evidence="2" type="ORF">CFK39_10290</name>
</gene>
<accession>A0A220UDF8</accession>
<dbReference type="InterPro" id="IPR029059">
    <property type="entry name" value="AB_hydrolase_5"/>
</dbReference>
<dbReference type="Pfam" id="PF12695">
    <property type="entry name" value="Abhydrolase_5"/>
    <property type="match status" value="1"/>
</dbReference>
<protein>
    <submittedName>
        <fullName evidence="2">Alpha/beta hydrolase</fullName>
    </submittedName>
</protein>
<dbReference type="EMBL" id="CP022316">
    <property type="protein sequence ID" value="ASK66135.1"/>
    <property type="molecule type" value="Genomic_DNA"/>
</dbReference>
<keyword evidence="3" id="KW-1185">Reference proteome</keyword>
<keyword evidence="2" id="KW-0378">Hydrolase</keyword>
<proteinExistence type="predicted"/>
<evidence type="ECO:0000313" key="3">
    <source>
        <dbReference type="Proteomes" id="UP000198398"/>
    </source>
</evidence>
<dbReference type="OrthoDB" id="9780932at2"/>
<dbReference type="InterPro" id="IPR029058">
    <property type="entry name" value="AB_hydrolase_fold"/>
</dbReference>
<dbReference type="RefSeq" id="WP_089065376.1">
    <property type="nucleotide sequence ID" value="NZ_CP022316.1"/>
</dbReference>
<dbReference type="KEGG" id="brv:CFK39_10290"/>
<organism evidence="2 3">
    <name type="scientific">Brachybacterium avium</name>
    <dbReference type="NCBI Taxonomy" id="2017485"/>
    <lineage>
        <taxon>Bacteria</taxon>
        <taxon>Bacillati</taxon>
        <taxon>Actinomycetota</taxon>
        <taxon>Actinomycetes</taxon>
        <taxon>Micrococcales</taxon>
        <taxon>Dermabacteraceae</taxon>
        <taxon>Brachybacterium</taxon>
    </lineage>
</organism>
<name>A0A220UDF8_9MICO</name>
<dbReference type="AlphaFoldDB" id="A0A220UDF8"/>
<feature type="domain" description="Alpha/beta hydrolase fold-5" evidence="1">
    <location>
        <begin position="76"/>
        <end position="233"/>
    </location>
</feature>
<dbReference type="Proteomes" id="UP000198398">
    <property type="component" value="Chromosome"/>
</dbReference>
<dbReference type="Gene3D" id="3.40.50.1820">
    <property type="entry name" value="alpha/beta hydrolase"/>
    <property type="match status" value="1"/>
</dbReference>
<dbReference type="GO" id="GO:0016787">
    <property type="term" value="F:hydrolase activity"/>
    <property type="evidence" value="ECO:0007669"/>
    <property type="project" value="UniProtKB-KW"/>
</dbReference>